<dbReference type="AlphaFoldDB" id="A0A2S2E2T8"/>
<dbReference type="Proteomes" id="UP000245728">
    <property type="component" value="Chromosome"/>
</dbReference>
<dbReference type="OrthoDB" id="5295180at2"/>
<feature type="transmembrane region" description="Helical" evidence="1">
    <location>
        <begin position="12"/>
        <end position="35"/>
    </location>
</feature>
<organism evidence="2 3">
    <name type="scientific">Saliniradius amylolyticus</name>
    <dbReference type="NCBI Taxonomy" id="2183582"/>
    <lineage>
        <taxon>Bacteria</taxon>
        <taxon>Pseudomonadati</taxon>
        <taxon>Pseudomonadota</taxon>
        <taxon>Gammaproteobacteria</taxon>
        <taxon>Alteromonadales</taxon>
        <taxon>Alteromonadaceae</taxon>
        <taxon>Saliniradius</taxon>
    </lineage>
</organism>
<keyword evidence="1" id="KW-0812">Transmembrane</keyword>
<evidence type="ECO:0000313" key="3">
    <source>
        <dbReference type="Proteomes" id="UP000245728"/>
    </source>
</evidence>
<dbReference type="InterPro" id="IPR008620">
    <property type="entry name" value="FixH"/>
</dbReference>
<accession>A0A2S2E2T8</accession>
<evidence type="ECO:0000313" key="2">
    <source>
        <dbReference type="EMBL" id="AWL11954.1"/>
    </source>
</evidence>
<proteinExistence type="predicted"/>
<reference evidence="2 3" key="1">
    <citation type="submission" date="2018-05" db="EMBL/GenBank/DDBJ databases">
        <title>Salinimonas sp. HMF8227 Genome sequencing and assembly.</title>
        <authorList>
            <person name="Kang H."/>
            <person name="Kang J."/>
            <person name="Cha I."/>
            <person name="Kim H."/>
            <person name="Joh K."/>
        </authorList>
    </citation>
    <scope>NUCLEOTIDE SEQUENCE [LARGE SCALE GENOMIC DNA]</scope>
    <source>
        <strain evidence="2 3">HMF8227</strain>
    </source>
</reference>
<keyword evidence="1" id="KW-1133">Transmembrane helix</keyword>
<protein>
    <recommendedName>
        <fullName evidence="4">Nitrogen fixation protein FixH</fullName>
    </recommendedName>
</protein>
<gene>
    <name evidence="2" type="ORF">HMF8227_01479</name>
</gene>
<dbReference type="Pfam" id="PF05751">
    <property type="entry name" value="FixH"/>
    <property type="match status" value="1"/>
</dbReference>
<evidence type="ECO:0000256" key="1">
    <source>
        <dbReference type="SAM" id="Phobius"/>
    </source>
</evidence>
<keyword evidence="3" id="KW-1185">Reference proteome</keyword>
<evidence type="ECO:0008006" key="4">
    <source>
        <dbReference type="Google" id="ProtNLM"/>
    </source>
</evidence>
<dbReference type="RefSeq" id="WP_109339564.1">
    <property type="nucleotide sequence ID" value="NZ_CP029347.1"/>
</dbReference>
<sequence>MSDSRPWYKQFWPWFLIAIPVLSIILSSHMLYLAVTTKDSLVVDDYYKEGKAINRQLAAVRRAQKLGISTELSVSETVLSLEFISGQPESGTALELFFQHPTLENKDFRVLLTRDAGGIYRAELPHQLEGKWKLNLHPLNGQWKIQQPLSFNGQQQTQRLLP</sequence>
<dbReference type="EMBL" id="CP029347">
    <property type="protein sequence ID" value="AWL11954.1"/>
    <property type="molecule type" value="Genomic_DNA"/>
</dbReference>
<keyword evidence="1" id="KW-0472">Membrane</keyword>
<dbReference type="KEGG" id="salh:HMF8227_01479"/>
<name>A0A2S2E2T8_9ALTE</name>